<name>A0ABV9Q4G9_9BACL</name>
<evidence type="ECO:0000256" key="6">
    <source>
        <dbReference type="SAM" id="Phobius"/>
    </source>
</evidence>
<protein>
    <submittedName>
        <fullName evidence="7">YneF family protein</fullName>
    </submittedName>
</protein>
<evidence type="ECO:0000313" key="7">
    <source>
        <dbReference type="EMBL" id="MFC4768683.1"/>
    </source>
</evidence>
<keyword evidence="3 6" id="KW-0812">Transmembrane</keyword>
<dbReference type="Proteomes" id="UP001596002">
    <property type="component" value="Unassembled WGS sequence"/>
</dbReference>
<evidence type="ECO:0000256" key="4">
    <source>
        <dbReference type="ARBA" id="ARBA00022989"/>
    </source>
</evidence>
<comment type="subcellular location">
    <subcellularLocation>
        <location evidence="1">Membrane</location>
        <topology evidence="1">Single-pass membrane protein</topology>
    </subcellularLocation>
</comment>
<evidence type="ECO:0000256" key="2">
    <source>
        <dbReference type="ARBA" id="ARBA00006694"/>
    </source>
</evidence>
<proteinExistence type="inferred from homology"/>
<dbReference type="EMBL" id="JBHSHC010000112">
    <property type="protein sequence ID" value="MFC4768683.1"/>
    <property type="molecule type" value="Genomic_DNA"/>
</dbReference>
<gene>
    <name evidence="7" type="ORF">ACFO8Q_15165</name>
</gene>
<evidence type="ECO:0000256" key="1">
    <source>
        <dbReference type="ARBA" id="ARBA00004167"/>
    </source>
</evidence>
<keyword evidence="4 6" id="KW-1133">Transmembrane helix</keyword>
<evidence type="ECO:0000256" key="5">
    <source>
        <dbReference type="ARBA" id="ARBA00023136"/>
    </source>
</evidence>
<dbReference type="Pfam" id="PF03672">
    <property type="entry name" value="UPF0154"/>
    <property type="match status" value="1"/>
</dbReference>
<organism evidence="7 8">
    <name type="scientific">Effusibacillus consociatus</name>
    <dbReference type="NCBI Taxonomy" id="1117041"/>
    <lineage>
        <taxon>Bacteria</taxon>
        <taxon>Bacillati</taxon>
        <taxon>Bacillota</taxon>
        <taxon>Bacilli</taxon>
        <taxon>Bacillales</taxon>
        <taxon>Alicyclobacillaceae</taxon>
        <taxon>Effusibacillus</taxon>
    </lineage>
</organism>
<sequence>MVWYWVIGIVCFLVGAVAGFYGAVQYLKKQMANMTMSEADVQAMARSMGRNLNKKQLAQVTRQMQSMSQKNMKNFAAGSKKKK</sequence>
<dbReference type="InterPro" id="IPR005359">
    <property type="entry name" value="UPF0154"/>
</dbReference>
<evidence type="ECO:0000256" key="3">
    <source>
        <dbReference type="ARBA" id="ARBA00022692"/>
    </source>
</evidence>
<comment type="caution">
    <text evidence="7">The sequence shown here is derived from an EMBL/GenBank/DDBJ whole genome shotgun (WGS) entry which is preliminary data.</text>
</comment>
<keyword evidence="8" id="KW-1185">Reference proteome</keyword>
<evidence type="ECO:0000313" key="8">
    <source>
        <dbReference type="Proteomes" id="UP001596002"/>
    </source>
</evidence>
<dbReference type="RefSeq" id="WP_380026631.1">
    <property type="nucleotide sequence ID" value="NZ_JBHSHC010000112.1"/>
</dbReference>
<keyword evidence="5 6" id="KW-0472">Membrane</keyword>
<comment type="similarity">
    <text evidence="2">Belongs to the UPF0154 family.</text>
</comment>
<reference evidence="8" key="1">
    <citation type="journal article" date="2019" name="Int. J. Syst. Evol. Microbiol.">
        <title>The Global Catalogue of Microorganisms (GCM) 10K type strain sequencing project: providing services to taxonomists for standard genome sequencing and annotation.</title>
        <authorList>
            <consortium name="The Broad Institute Genomics Platform"/>
            <consortium name="The Broad Institute Genome Sequencing Center for Infectious Disease"/>
            <person name="Wu L."/>
            <person name="Ma J."/>
        </authorList>
    </citation>
    <scope>NUCLEOTIDE SEQUENCE [LARGE SCALE GENOMIC DNA]</scope>
    <source>
        <strain evidence="8">WYCCWR 12678</strain>
    </source>
</reference>
<accession>A0ABV9Q4G9</accession>
<feature type="transmembrane region" description="Helical" evidence="6">
    <location>
        <begin position="6"/>
        <end position="27"/>
    </location>
</feature>